<evidence type="ECO:0000313" key="1">
    <source>
        <dbReference type="EMBL" id="VDP02070.1"/>
    </source>
</evidence>
<name>A0A3P8AEK7_HELPZ</name>
<dbReference type="PROSITE" id="PS51257">
    <property type="entry name" value="PROKAR_LIPOPROTEIN"/>
    <property type="match status" value="1"/>
</dbReference>
<reference evidence="1" key="1">
    <citation type="submission" date="2018-11" db="EMBL/GenBank/DDBJ databases">
        <authorList>
            <consortium name="Pathogen Informatics"/>
        </authorList>
    </citation>
    <scope>NUCLEOTIDE SEQUENCE [LARGE SCALE GENOMIC DNA]</scope>
</reference>
<accession>A0A3P8AEK7</accession>
<dbReference type="EMBL" id="UZAH01028739">
    <property type="protein sequence ID" value="VDP02070.1"/>
    <property type="molecule type" value="Genomic_DNA"/>
</dbReference>
<dbReference type="AlphaFoldDB" id="A0A3P8AEK7"/>
<sequence>MLVRMVIAEAVINFESTLSVTIPSTISCHQAVGRIIERHGWIQNAAVRVRICDSSTWVRLDSSRLSLSIFSNLHHRCPSVSTRQRWSYKLTTFARFTWENFPTLAIQAAFGTGMTIVSS</sequence>
<organism evidence="1">
    <name type="scientific">Heligmosomoides polygyrus</name>
    <name type="common">Parasitic roundworm</name>
    <dbReference type="NCBI Taxonomy" id="6339"/>
    <lineage>
        <taxon>Eukaryota</taxon>
        <taxon>Metazoa</taxon>
        <taxon>Ecdysozoa</taxon>
        <taxon>Nematoda</taxon>
        <taxon>Chromadorea</taxon>
        <taxon>Rhabditida</taxon>
        <taxon>Rhabditina</taxon>
        <taxon>Rhabditomorpha</taxon>
        <taxon>Strongyloidea</taxon>
        <taxon>Heligmosomidae</taxon>
        <taxon>Heligmosomoides</taxon>
    </lineage>
</organism>
<protein>
    <submittedName>
        <fullName evidence="1">Uncharacterized protein</fullName>
    </submittedName>
</protein>
<gene>
    <name evidence="1" type="ORF">HPBE_LOCUS15197</name>
</gene>
<proteinExistence type="predicted"/>